<gene>
    <name evidence="4" type="ORF">AAFF_G00099170</name>
</gene>
<evidence type="ECO:0000313" key="5">
    <source>
        <dbReference type="Proteomes" id="UP001221898"/>
    </source>
</evidence>
<dbReference type="EMBL" id="JAINUG010000165">
    <property type="protein sequence ID" value="KAJ8390785.1"/>
    <property type="molecule type" value="Genomic_DNA"/>
</dbReference>
<protein>
    <recommendedName>
        <fullName evidence="3">DDE Tnp4 domain-containing protein</fullName>
    </recommendedName>
</protein>
<keyword evidence="2" id="KW-0479">Metal-binding</keyword>
<sequence>MSLAKLGTIVKTGIEWELLFHMDEHTFYRHLRVTLAQFDHLVEVLGHQGLKGDQHDGGLEIPVRQKGAIDGCHIKLQRPPVRGGDYLNRKGYYSVVLQGIVDERGRFRDIYVGAPGPAEEHQHLQRTRCGGTSVWQVSSSFENMFSGVGDTFSFGRVKCKWRRMRDLQNTRLDVVVMLIMSACMLHNLCTGPADMCQEHPAGCPRHEDENI</sequence>
<evidence type="ECO:0000256" key="2">
    <source>
        <dbReference type="ARBA" id="ARBA00022723"/>
    </source>
</evidence>
<evidence type="ECO:0000313" key="4">
    <source>
        <dbReference type="EMBL" id="KAJ8390785.1"/>
    </source>
</evidence>
<dbReference type="Proteomes" id="UP001221898">
    <property type="component" value="Unassembled WGS sequence"/>
</dbReference>
<dbReference type="Pfam" id="PF13359">
    <property type="entry name" value="DDE_Tnp_4"/>
    <property type="match status" value="1"/>
</dbReference>
<comment type="cofactor">
    <cofactor evidence="1">
        <name>a divalent metal cation</name>
        <dbReference type="ChEBI" id="CHEBI:60240"/>
    </cofactor>
</comment>
<evidence type="ECO:0000256" key="1">
    <source>
        <dbReference type="ARBA" id="ARBA00001968"/>
    </source>
</evidence>
<dbReference type="InterPro" id="IPR027806">
    <property type="entry name" value="HARBI1_dom"/>
</dbReference>
<accession>A0AAD7RV36</accession>
<evidence type="ECO:0000259" key="3">
    <source>
        <dbReference type="Pfam" id="PF13359"/>
    </source>
</evidence>
<proteinExistence type="predicted"/>
<feature type="domain" description="DDE Tnp4" evidence="3">
    <location>
        <begin position="69"/>
        <end position="123"/>
    </location>
</feature>
<comment type="caution">
    <text evidence="4">The sequence shown here is derived from an EMBL/GenBank/DDBJ whole genome shotgun (WGS) entry which is preliminary data.</text>
</comment>
<organism evidence="4 5">
    <name type="scientific">Aldrovandia affinis</name>
    <dbReference type="NCBI Taxonomy" id="143900"/>
    <lineage>
        <taxon>Eukaryota</taxon>
        <taxon>Metazoa</taxon>
        <taxon>Chordata</taxon>
        <taxon>Craniata</taxon>
        <taxon>Vertebrata</taxon>
        <taxon>Euteleostomi</taxon>
        <taxon>Actinopterygii</taxon>
        <taxon>Neopterygii</taxon>
        <taxon>Teleostei</taxon>
        <taxon>Notacanthiformes</taxon>
        <taxon>Halosauridae</taxon>
        <taxon>Aldrovandia</taxon>
    </lineage>
</organism>
<dbReference type="GO" id="GO:0046872">
    <property type="term" value="F:metal ion binding"/>
    <property type="evidence" value="ECO:0007669"/>
    <property type="project" value="UniProtKB-KW"/>
</dbReference>
<name>A0AAD7RV36_9TELE</name>
<reference evidence="4" key="1">
    <citation type="journal article" date="2023" name="Science">
        <title>Genome structures resolve the early diversification of teleost fishes.</title>
        <authorList>
            <person name="Parey E."/>
            <person name="Louis A."/>
            <person name="Montfort J."/>
            <person name="Bouchez O."/>
            <person name="Roques C."/>
            <person name="Iampietro C."/>
            <person name="Lluch J."/>
            <person name="Castinel A."/>
            <person name="Donnadieu C."/>
            <person name="Desvignes T."/>
            <person name="Floi Bucao C."/>
            <person name="Jouanno E."/>
            <person name="Wen M."/>
            <person name="Mejri S."/>
            <person name="Dirks R."/>
            <person name="Jansen H."/>
            <person name="Henkel C."/>
            <person name="Chen W.J."/>
            <person name="Zahm M."/>
            <person name="Cabau C."/>
            <person name="Klopp C."/>
            <person name="Thompson A.W."/>
            <person name="Robinson-Rechavi M."/>
            <person name="Braasch I."/>
            <person name="Lecointre G."/>
            <person name="Bobe J."/>
            <person name="Postlethwait J.H."/>
            <person name="Berthelot C."/>
            <person name="Roest Crollius H."/>
            <person name="Guiguen Y."/>
        </authorList>
    </citation>
    <scope>NUCLEOTIDE SEQUENCE</scope>
    <source>
        <strain evidence="4">NC1722</strain>
    </source>
</reference>
<dbReference type="AlphaFoldDB" id="A0AAD7RV36"/>
<keyword evidence="5" id="KW-1185">Reference proteome</keyword>